<proteinExistence type="predicted"/>
<dbReference type="InterPro" id="IPR020556">
    <property type="entry name" value="Amidase_CS"/>
</dbReference>
<feature type="region of interest" description="Disordered" evidence="1">
    <location>
        <begin position="389"/>
        <end position="409"/>
    </location>
</feature>
<gene>
    <name evidence="3" type="ORF">ALOHA_HF4000ANIW93N21ctg1g21</name>
</gene>
<dbReference type="SUPFAM" id="SSF75304">
    <property type="entry name" value="Amidase signature (AS) enzymes"/>
    <property type="match status" value="1"/>
</dbReference>
<dbReference type="PANTHER" id="PTHR11895:SF7">
    <property type="entry name" value="GLUTAMYL-TRNA(GLN) AMIDOTRANSFERASE SUBUNIT A, MITOCHONDRIAL"/>
    <property type="match status" value="1"/>
</dbReference>
<dbReference type="GO" id="GO:0003824">
    <property type="term" value="F:catalytic activity"/>
    <property type="evidence" value="ECO:0007669"/>
    <property type="project" value="InterPro"/>
</dbReference>
<dbReference type="PANTHER" id="PTHR11895">
    <property type="entry name" value="TRANSAMIDASE"/>
    <property type="match status" value="1"/>
</dbReference>
<accession>B3T355</accession>
<dbReference type="InterPro" id="IPR000120">
    <property type="entry name" value="Amidase"/>
</dbReference>
<organism evidence="3">
    <name type="scientific">uncultured marine microorganism HF4000_ANIW93N21</name>
    <dbReference type="NCBI Taxonomy" id="455527"/>
    <lineage>
        <taxon>unclassified sequences</taxon>
        <taxon>environmental samples</taxon>
    </lineage>
</organism>
<evidence type="ECO:0000259" key="2">
    <source>
        <dbReference type="Pfam" id="PF01425"/>
    </source>
</evidence>
<dbReference type="Pfam" id="PF01425">
    <property type="entry name" value="Amidase"/>
    <property type="match status" value="1"/>
</dbReference>
<evidence type="ECO:0000256" key="1">
    <source>
        <dbReference type="SAM" id="MobiDB-lite"/>
    </source>
</evidence>
<sequence>MQDTDLLYTPAWQLRELLDTRRVSSTELTEMFLRRIERLNPKLNAYLTVTGDEALAAAKAADEKIGQGQENGPLLGIPISLKDLEATKGIRSTMGSQAYQDTIPEMDSVVAERVKASGAVLLGKTNTPEFGLQGTTENRLGNPCRNPWNTERTAGGSSGGAGAAVAAGMCPFATGTDGGGSIRNPSSFNGIFGIKPTLGRVPRAGGLGRPAPNLTSQSGPMARNVRDAAILLKVLAGHDSRDPGSMRDSVPDFLAGLDNGVRGLRLAWSTGMGYATIDPEVASITSEAARVFEELGCTVEDPAFVLDDPVPAFLTIFYTGNYTSYGHLMDECPDKLTDNARFCFEHGSQATAADYARAIRSVDEMKARIDDLMDTYDLLLTPTMAVPPFPIGQPPDRIDGKDVPPRSSYSPMTRPFNLSGQPAASIPCGFSSEGLPIGLHIIGKRGDEATVLRASAAFEQARPWEHHRPNID</sequence>
<dbReference type="InterPro" id="IPR023631">
    <property type="entry name" value="Amidase_dom"/>
</dbReference>
<protein>
    <submittedName>
        <fullName evidence="3">Putative amidase</fullName>
    </submittedName>
</protein>
<dbReference type="AlphaFoldDB" id="B3T355"/>
<name>B3T355_9ZZZZ</name>
<evidence type="ECO:0000313" key="3">
    <source>
        <dbReference type="EMBL" id="ABZ07014.1"/>
    </source>
</evidence>
<dbReference type="PROSITE" id="PS00571">
    <property type="entry name" value="AMIDASES"/>
    <property type="match status" value="1"/>
</dbReference>
<dbReference type="Gene3D" id="3.90.1300.10">
    <property type="entry name" value="Amidase signature (AS) domain"/>
    <property type="match status" value="1"/>
</dbReference>
<feature type="domain" description="Amidase" evidence="2">
    <location>
        <begin position="27"/>
        <end position="452"/>
    </location>
</feature>
<dbReference type="InterPro" id="IPR036928">
    <property type="entry name" value="AS_sf"/>
</dbReference>
<dbReference type="EMBL" id="EU016590">
    <property type="protein sequence ID" value="ABZ07014.1"/>
    <property type="molecule type" value="Genomic_DNA"/>
</dbReference>
<reference evidence="3" key="1">
    <citation type="journal article" date="2008" name="ISME J.">
        <title>Genomic patterns of recombination, clonal divergence and environment in marine microbial populations.</title>
        <authorList>
            <person name="Konstantinidis K.T."/>
            <person name="Delong E.F."/>
        </authorList>
    </citation>
    <scope>NUCLEOTIDE SEQUENCE</scope>
</reference>